<evidence type="ECO:0000313" key="3">
    <source>
        <dbReference type="Proteomes" id="UP000475862"/>
    </source>
</evidence>
<comment type="caution">
    <text evidence="2">The sequence shown here is derived from an EMBL/GenBank/DDBJ whole genome shotgun (WGS) entry which is preliminary data.</text>
</comment>
<feature type="compositionally biased region" description="Basic and acidic residues" evidence="1">
    <location>
        <begin position="24"/>
        <end position="43"/>
    </location>
</feature>
<proteinExistence type="predicted"/>
<organism evidence="2 3">
    <name type="scientific">Aphis glycines</name>
    <name type="common">Soybean aphid</name>
    <dbReference type="NCBI Taxonomy" id="307491"/>
    <lineage>
        <taxon>Eukaryota</taxon>
        <taxon>Metazoa</taxon>
        <taxon>Ecdysozoa</taxon>
        <taxon>Arthropoda</taxon>
        <taxon>Hexapoda</taxon>
        <taxon>Insecta</taxon>
        <taxon>Pterygota</taxon>
        <taxon>Neoptera</taxon>
        <taxon>Paraneoptera</taxon>
        <taxon>Hemiptera</taxon>
        <taxon>Sternorrhyncha</taxon>
        <taxon>Aphidomorpha</taxon>
        <taxon>Aphidoidea</taxon>
        <taxon>Aphididae</taxon>
        <taxon>Aphidini</taxon>
        <taxon>Aphis</taxon>
        <taxon>Aphis</taxon>
    </lineage>
</organism>
<dbReference type="EMBL" id="VYZN01000025">
    <property type="protein sequence ID" value="KAE9535963.1"/>
    <property type="molecule type" value="Genomic_DNA"/>
</dbReference>
<feature type="region of interest" description="Disordered" evidence="1">
    <location>
        <begin position="15"/>
        <end position="43"/>
    </location>
</feature>
<evidence type="ECO:0000313" key="2">
    <source>
        <dbReference type="EMBL" id="KAE9535963.1"/>
    </source>
</evidence>
<reference evidence="2 3" key="1">
    <citation type="submission" date="2019-08" db="EMBL/GenBank/DDBJ databases">
        <title>The genome of the soybean aphid Biotype 1, its phylome, world population structure and adaptation to the North American continent.</title>
        <authorList>
            <person name="Giordano R."/>
            <person name="Donthu R.K."/>
            <person name="Hernandez A.G."/>
            <person name="Wright C.L."/>
            <person name="Zimin A.V."/>
        </authorList>
    </citation>
    <scope>NUCLEOTIDE SEQUENCE [LARGE SCALE GENOMIC DNA]</scope>
    <source>
        <tissue evidence="2">Whole aphids</tissue>
    </source>
</reference>
<feature type="compositionally biased region" description="Basic and acidic residues" evidence="1">
    <location>
        <begin position="121"/>
        <end position="139"/>
    </location>
</feature>
<dbReference type="AlphaFoldDB" id="A0A6G0TPH0"/>
<accession>A0A6G0TPH0</accession>
<name>A0A6G0TPH0_APHGL</name>
<dbReference type="Proteomes" id="UP000475862">
    <property type="component" value="Unassembled WGS sequence"/>
</dbReference>
<dbReference type="OrthoDB" id="7669009at2759"/>
<gene>
    <name evidence="2" type="ORF">AGLY_007864</name>
</gene>
<protein>
    <submittedName>
        <fullName evidence="2">Uncharacterized protein</fullName>
    </submittedName>
</protein>
<evidence type="ECO:0000256" key="1">
    <source>
        <dbReference type="SAM" id="MobiDB-lite"/>
    </source>
</evidence>
<sequence length="294" mass="33614">MCWCERERQIETDSYPWKSSAVRQSEKKETQGKRKERGKERIGKPSNMAVYCIMSGTVRESPSDFRNGDLISRLLAATPPYQTNSTFVPPGLYFSEMLKRFVQAKSCAPLSLNKRGRKRTWKDNGKAEQPSEAKQKKMDFVPIPPPPQTEPQFPLWYPPFYPPTYPPVYFKTPEAEPLNLQIRSDPLKQDRHYSAFRVPEPSKVEEHENINNKQGTSYLMGNLTKIYKQVAPEEEKIIDVEGDGPETAQPEDGEKKNCKDLTALIGLELVVDYVKHGNNKDGQNDQNVKCCQNA</sequence>
<keyword evidence="3" id="KW-1185">Reference proteome</keyword>
<feature type="region of interest" description="Disordered" evidence="1">
    <location>
        <begin position="115"/>
        <end position="140"/>
    </location>
</feature>